<dbReference type="GeneID" id="24921081"/>
<dbReference type="PANTHER" id="PTHR13513">
    <property type="entry name" value="E3 UBIQUITIN-PROTEIN LIGASE UBR7"/>
    <property type="match status" value="1"/>
</dbReference>
<dbReference type="GO" id="GO:0061630">
    <property type="term" value="F:ubiquitin protein ligase activity"/>
    <property type="evidence" value="ECO:0007669"/>
    <property type="project" value="InterPro"/>
</dbReference>
<dbReference type="Proteomes" id="UP000008312">
    <property type="component" value="Unassembled WGS sequence"/>
</dbReference>
<keyword evidence="3" id="KW-0862">Zinc</keyword>
<keyword evidence="1" id="KW-0479">Metal-binding</keyword>
<dbReference type="Gene3D" id="2.60.120.650">
    <property type="entry name" value="Cupin"/>
    <property type="match status" value="1"/>
</dbReference>
<evidence type="ECO:0000256" key="2">
    <source>
        <dbReference type="ARBA" id="ARBA00022771"/>
    </source>
</evidence>
<reference evidence="4" key="1">
    <citation type="submission" date="2010-02" db="EMBL/GenBank/DDBJ databases">
        <title>Sequencing and annotation of the Blastocystis hominis genome.</title>
        <authorList>
            <person name="Wincker P."/>
        </authorList>
    </citation>
    <scope>NUCLEOTIDE SEQUENCE</scope>
    <source>
        <strain evidence="4">Singapore isolate B</strain>
    </source>
</reference>
<dbReference type="PANTHER" id="PTHR13513:SF9">
    <property type="entry name" value="E3 UBIQUITIN-PROTEIN LIGASE UBR7-RELATED"/>
    <property type="match status" value="1"/>
</dbReference>
<dbReference type="AlphaFoldDB" id="D8M889"/>
<dbReference type="PROSITE" id="PS01359">
    <property type="entry name" value="ZF_PHD_1"/>
    <property type="match status" value="1"/>
</dbReference>
<dbReference type="RefSeq" id="XP_012898326.1">
    <property type="nucleotide sequence ID" value="XM_013042872.1"/>
</dbReference>
<evidence type="ECO:0000313" key="4">
    <source>
        <dbReference type="EMBL" id="CBK24278.2"/>
    </source>
</evidence>
<dbReference type="EMBL" id="FN668683">
    <property type="protein sequence ID" value="CBK24278.2"/>
    <property type="molecule type" value="Genomic_DNA"/>
</dbReference>
<evidence type="ECO:0008006" key="6">
    <source>
        <dbReference type="Google" id="ProtNLM"/>
    </source>
</evidence>
<accession>D8M889</accession>
<evidence type="ECO:0000313" key="5">
    <source>
        <dbReference type="Proteomes" id="UP000008312"/>
    </source>
</evidence>
<dbReference type="GO" id="GO:0005737">
    <property type="term" value="C:cytoplasm"/>
    <property type="evidence" value="ECO:0007669"/>
    <property type="project" value="TreeGrafter"/>
</dbReference>
<keyword evidence="5" id="KW-1185">Reference proteome</keyword>
<dbReference type="InterPro" id="IPR019786">
    <property type="entry name" value="Zinc_finger_PHD-type_CS"/>
</dbReference>
<name>D8M889_BLAHO</name>
<gene>
    <name evidence="4" type="ORF">GSBLH_T00004035001</name>
</gene>
<dbReference type="InterPro" id="IPR040204">
    <property type="entry name" value="UBR7"/>
</dbReference>
<proteinExistence type="predicted"/>
<evidence type="ECO:0000256" key="1">
    <source>
        <dbReference type="ARBA" id="ARBA00022723"/>
    </source>
</evidence>
<dbReference type="GO" id="GO:0008270">
    <property type="term" value="F:zinc ion binding"/>
    <property type="evidence" value="ECO:0007669"/>
    <property type="project" value="UniProtKB-KW"/>
</dbReference>
<dbReference type="OrthoDB" id="10262564at2759"/>
<organism evidence="4">
    <name type="scientific">Blastocystis hominis</name>
    <dbReference type="NCBI Taxonomy" id="12968"/>
    <lineage>
        <taxon>Eukaryota</taxon>
        <taxon>Sar</taxon>
        <taxon>Stramenopiles</taxon>
        <taxon>Bigyra</taxon>
        <taxon>Opalozoa</taxon>
        <taxon>Opalinata</taxon>
        <taxon>Blastocystidae</taxon>
        <taxon>Blastocystis</taxon>
    </lineage>
</organism>
<sequence length="266" mass="30120">MSKRPELTHEALSKFYNVGYLCEECAHFCHTNRGHDVVALGVKDNVKCDCGNRIFLQLDELGVSEEGHSFHSCYLCPGKPEWNPCNVYSHNCRERWCYCDEEERLPMVQCVKCCDWFHNDCAEKVWSETHEGQTIDLNDESIDFVCRDCEKKAGAPSASMAPSQSTFIGGGGEAGKSMETVETGETGETVEDAENEEDLEELIREKRSKNDRTGAMKLMLRYMLKKSLNQSKSSKRSIIVESDVNRATEELSRVMRRLNGLSSSVF</sequence>
<protein>
    <recommendedName>
        <fullName evidence="6">PHD-type domain-containing protein</fullName>
    </recommendedName>
</protein>
<keyword evidence="2" id="KW-0863">Zinc-finger</keyword>
<dbReference type="InParanoid" id="D8M889"/>
<evidence type="ECO:0000256" key="3">
    <source>
        <dbReference type="ARBA" id="ARBA00022833"/>
    </source>
</evidence>